<dbReference type="InterPro" id="IPR035897">
    <property type="entry name" value="Toll_tir_struct_dom_sf"/>
</dbReference>
<dbReference type="Pfam" id="PF01582">
    <property type="entry name" value="TIR"/>
    <property type="match status" value="1"/>
</dbReference>
<keyword evidence="3" id="KW-1185">Reference proteome</keyword>
<dbReference type="PANTHER" id="PTHR11017:SF238">
    <property type="entry name" value="DISEASE RESISTANCE PROTEIN (TIR-NBS CLASS)"/>
    <property type="match status" value="1"/>
</dbReference>
<evidence type="ECO:0000313" key="4">
    <source>
        <dbReference type="RefSeq" id="XP_010419171.2"/>
    </source>
</evidence>
<sequence length="433" mass="49034">MSSSSSSSKTDVFFSFCSEEDPSKAFVSDLGHLLEQKDITTNFNDDAFLTEESKLVVVVVSQGYPVSVLCLNQLEKILKPQNEGPLSILPIFYGVDPSDVRKQTGELEEPFRKLREEYPDDIIQTWRNILIKLTTIPALDSRYWSNEADMIELIANEIVSIVSDKKPVAANSVGLVGLDRQMQTLYKLLDFKATEEVRLIGIWGPGGIGKTTLARYAYEEVRSNFQVHVFVDKAEKIYHHGQDLLELLTKDTQTGTQTTIRGLDVGMDKIKSTFGHRKGLIVIDCVDNIKQVKDIVYLAHWFIPGSRVIFVTQDRNLLVESGVEHDYEVQSLRYDEALQLFSQSAFDQQHPPTSFETLSLRAVHISGFLPLTLKILGSCLRGKDEAGWEKELQQLEGDQEKAIMEITKRRYTRAGKKEEDKETIPSFVFLSDE</sequence>
<dbReference type="InterPro" id="IPR000157">
    <property type="entry name" value="TIR_dom"/>
</dbReference>
<evidence type="ECO:0000313" key="3">
    <source>
        <dbReference type="Proteomes" id="UP000694864"/>
    </source>
</evidence>
<dbReference type="PANTHER" id="PTHR11017">
    <property type="entry name" value="LEUCINE-RICH REPEAT-CONTAINING PROTEIN"/>
    <property type="match status" value="1"/>
</dbReference>
<dbReference type="PRINTS" id="PR00364">
    <property type="entry name" value="DISEASERSIST"/>
</dbReference>
<dbReference type="RefSeq" id="XP_010419171.2">
    <property type="nucleotide sequence ID" value="XM_010420869.2"/>
</dbReference>
<dbReference type="Gene3D" id="3.40.50.300">
    <property type="entry name" value="P-loop containing nucleotide triphosphate hydrolases"/>
    <property type="match status" value="1"/>
</dbReference>
<dbReference type="InterPro" id="IPR044974">
    <property type="entry name" value="Disease_R_plants"/>
</dbReference>
<dbReference type="SUPFAM" id="SSF52540">
    <property type="entry name" value="P-loop containing nucleoside triphosphate hydrolases"/>
    <property type="match status" value="1"/>
</dbReference>
<dbReference type="InterPro" id="IPR002182">
    <property type="entry name" value="NB-ARC"/>
</dbReference>
<reference evidence="4" key="2">
    <citation type="submission" date="2025-08" db="UniProtKB">
        <authorList>
            <consortium name="RefSeq"/>
        </authorList>
    </citation>
    <scope>IDENTIFICATION</scope>
    <source>
        <tissue evidence="4">Leaf</tissue>
    </source>
</reference>
<reference evidence="3" key="1">
    <citation type="journal article" date="2014" name="Nat. Commun.">
        <title>The emerging biofuel crop Camelina sativa retains a highly undifferentiated hexaploid genome structure.</title>
        <authorList>
            <person name="Kagale S."/>
            <person name="Koh C."/>
            <person name="Nixon J."/>
            <person name="Bollina V."/>
            <person name="Clarke W.E."/>
            <person name="Tuteja R."/>
            <person name="Spillane C."/>
            <person name="Robinson S.J."/>
            <person name="Links M.G."/>
            <person name="Clarke C."/>
            <person name="Higgins E.E."/>
            <person name="Huebert T."/>
            <person name="Sharpe A.G."/>
            <person name="Parkin I.A."/>
        </authorList>
    </citation>
    <scope>NUCLEOTIDE SEQUENCE [LARGE SCALE GENOMIC DNA]</scope>
    <source>
        <strain evidence="3">cv. DH55</strain>
    </source>
</reference>
<dbReference type="GeneID" id="104704844"/>
<dbReference type="PROSITE" id="PS50104">
    <property type="entry name" value="TIR"/>
    <property type="match status" value="1"/>
</dbReference>
<evidence type="ECO:0000256" key="1">
    <source>
        <dbReference type="SAM" id="MobiDB-lite"/>
    </source>
</evidence>
<gene>
    <name evidence="4" type="primary">LOC104704844</name>
</gene>
<dbReference type="Pfam" id="PF00931">
    <property type="entry name" value="NB-ARC"/>
    <property type="match status" value="1"/>
</dbReference>
<dbReference type="InterPro" id="IPR027417">
    <property type="entry name" value="P-loop_NTPase"/>
</dbReference>
<protein>
    <submittedName>
        <fullName evidence="4">Disease resistance protein RPP4-like</fullName>
    </submittedName>
</protein>
<feature type="region of interest" description="Disordered" evidence="1">
    <location>
        <begin position="412"/>
        <end position="433"/>
    </location>
</feature>
<dbReference type="InterPro" id="IPR042197">
    <property type="entry name" value="Apaf_helical"/>
</dbReference>
<evidence type="ECO:0000259" key="2">
    <source>
        <dbReference type="PROSITE" id="PS50104"/>
    </source>
</evidence>
<dbReference type="SUPFAM" id="SSF52200">
    <property type="entry name" value="Toll/Interleukin receptor TIR domain"/>
    <property type="match status" value="1"/>
</dbReference>
<dbReference type="Gene3D" id="3.40.50.10140">
    <property type="entry name" value="Toll/interleukin-1 receptor homology (TIR) domain"/>
    <property type="match status" value="1"/>
</dbReference>
<proteinExistence type="predicted"/>
<dbReference type="Gene3D" id="1.10.8.430">
    <property type="entry name" value="Helical domain of apoptotic protease-activating factors"/>
    <property type="match status" value="1"/>
</dbReference>
<dbReference type="Proteomes" id="UP000694864">
    <property type="component" value="Chromosome 7"/>
</dbReference>
<name>A0ABM0T0Z1_CAMSA</name>
<accession>A0ABM0T0Z1</accession>
<dbReference type="SMART" id="SM00255">
    <property type="entry name" value="TIR"/>
    <property type="match status" value="1"/>
</dbReference>
<organism evidence="3 4">
    <name type="scientific">Camelina sativa</name>
    <name type="common">False flax</name>
    <name type="synonym">Myagrum sativum</name>
    <dbReference type="NCBI Taxonomy" id="90675"/>
    <lineage>
        <taxon>Eukaryota</taxon>
        <taxon>Viridiplantae</taxon>
        <taxon>Streptophyta</taxon>
        <taxon>Embryophyta</taxon>
        <taxon>Tracheophyta</taxon>
        <taxon>Spermatophyta</taxon>
        <taxon>Magnoliopsida</taxon>
        <taxon>eudicotyledons</taxon>
        <taxon>Gunneridae</taxon>
        <taxon>Pentapetalae</taxon>
        <taxon>rosids</taxon>
        <taxon>malvids</taxon>
        <taxon>Brassicales</taxon>
        <taxon>Brassicaceae</taxon>
        <taxon>Camelineae</taxon>
        <taxon>Camelina</taxon>
    </lineage>
</organism>
<feature type="domain" description="TIR" evidence="2">
    <location>
        <begin position="1"/>
        <end position="133"/>
    </location>
</feature>